<dbReference type="EMBL" id="LLXJ01005819">
    <property type="protein sequence ID" value="PKB94602.1"/>
    <property type="molecule type" value="Genomic_DNA"/>
</dbReference>
<accession>A0A2N0NJ46</accession>
<protein>
    <recommendedName>
        <fullName evidence="2">Tc1-like transposase DDE domain-containing protein</fullName>
    </recommendedName>
</protein>
<proteinExistence type="predicted"/>
<feature type="chain" id="PRO_5015006992" description="Tc1-like transposase DDE domain-containing protein" evidence="1">
    <location>
        <begin position="16"/>
        <end position="68"/>
    </location>
</feature>
<dbReference type="InterPro" id="IPR038717">
    <property type="entry name" value="Tc1-like_DDE_dom"/>
</dbReference>
<sequence length="68" mass="7796">RTLILPALILDGFIAVDVFEGTYDRKRFVDFVLNQIVPVINPYPDDNSIIIMDNARIHHNAELISLME</sequence>
<evidence type="ECO:0000256" key="1">
    <source>
        <dbReference type="SAM" id="SignalP"/>
    </source>
</evidence>
<dbReference type="Pfam" id="PF13358">
    <property type="entry name" value="DDE_3"/>
    <property type="match status" value="1"/>
</dbReference>
<dbReference type="AlphaFoldDB" id="A0A2N0NJ46"/>
<dbReference type="InterPro" id="IPR036397">
    <property type="entry name" value="RNaseH_sf"/>
</dbReference>
<reference evidence="3 4" key="1">
    <citation type="submission" date="2016-04" db="EMBL/GenBank/DDBJ databases">
        <title>Genome analyses suggest a sexual origin of heterokaryosis in a supposedly ancient asexual fungus.</title>
        <authorList>
            <person name="Ropars J."/>
            <person name="Sedzielewska K."/>
            <person name="Noel J."/>
            <person name="Charron P."/>
            <person name="Farinelli L."/>
            <person name="Marton T."/>
            <person name="Kruger M."/>
            <person name="Pelin A."/>
            <person name="Brachmann A."/>
            <person name="Corradi N."/>
        </authorList>
    </citation>
    <scope>NUCLEOTIDE SEQUENCE [LARGE SCALE GENOMIC DNA]</scope>
    <source>
        <strain evidence="3 4">A5</strain>
    </source>
</reference>
<evidence type="ECO:0000313" key="4">
    <source>
        <dbReference type="Proteomes" id="UP000232722"/>
    </source>
</evidence>
<reference evidence="3 4" key="2">
    <citation type="submission" date="2017-09" db="EMBL/GenBank/DDBJ databases">
        <title>Extensive intraspecific genome diversity in a model arbuscular mycorrhizal fungus.</title>
        <authorList>
            <person name="Chen E.C."/>
            <person name="Morin E."/>
            <person name="Beaudet D."/>
            <person name="Noel J."/>
            <person name="Ndikumana S."/>
            <person name="Charron P."/>
            <person name="St-Onge C."/>
            <person name="Giorgi J."/>
            <person name="Grigoriev I.V."/>
            <person name="Roux C."/>
            <person name="Martin F.M."/>
            <person name="Corradi N."/>
        </authorList>
    </citation>
    <scope>NUCLEOTIDE SEQUENCE [LARGE SCALE GENOMIC DNA]</scope>
    <source>
        <strain evidence="3 4">A5</strain>
    </source>
</reference>
<organism evidence="3 4">
    <name type="scientific">Rhizophagus irregularis</name>
    <dbReference type="NCBI Taxonomy" id="588596"/>
    <lineage>
        <taxon>Eukaryota</taxon>
        <taxon>Fungi</taxon>
        <taxon>Fungi incertae sedis</taxon>
        <taxon>Mucoromycota</taxon>
        <taxon>Glomeromycotina</taxon>
        <taxon>Glomeromycetes</taxon>
        <taxon>Glomerales</taxon>
        <taxon>Glomeraceae</taxon>
        <taxon>Rhizophagus</taxon>
    </lineage>
</organism>
<evidence type="ECO:0000313" key="3">
    <source>
        <dbReference type="EMBL" id="PKB94602.1"/>
    </source>
</evidence>
<feature type="signal peptide" evidence="1">
    <location>
        <begin position="1"/>
        <end position="15"/>
    </location>
</feature>
<feature type="domain" description="Tc1-like transposase DDE" evidence="2">
    <location>
        <begin position="6"/>
        <end position="67"/>
    </location>
</feature>
<comment type="caution">
    <text evidence="3">The sequence shown here is derived from an EMBL/GenBank/DDBJ whole genome shotgun (WGS) entry which is preliminary data.</text>
</comment>
<dbReference type="Proteomes" id="UP000232722">
    <property type="component" value="Unassembled WGS sequence"/>
</dbReference>
<gene>
    <name evidence="3" type="ORF">RhiirA5_257964</name>
</gene>
<name>A0A2N0NJ46_9GLOM</name>
<feature type="non-terminal residue" evidence="3">
    <location>
        <position position="1"/>
    </location>
</feature>
<dbReference type="GO" id="GO:0003676">
    <property type="term" value="F:nucleic acid binding"/>
    <property type="evidence" value="ECO:0007669"/>
    <property type="project" value="InterPro"/>
</dbReference>
<dbReference type="Gene3D" id="3.30.420.10">
    <property type="entry name" value="Ribonuclease H-like superfamily/Ribonuclease H"/>
    <property type="match status" value="1"/>
</dbReference>
<feature type="non-terminal residue" evidence="3">
    <location>
        <position position="68"/>
    </location>
</feature>
<keyword evidence="1" id="KW-0732">Signal</keyword>
<evidence type="ECO:0000259" key="2">
    <source>
        <dbReference type="Pfam" id="PF13358"/>
    </source>
</evidence>
<dbReference type="VEuPathDB" id="FungiDB:RhiirFUN_009677"/>